<evidence type="ECO:0000256" key="3">
    <source>
        <dbReference type="ARBA" id="ARBA00022989"/>
    </source>
</evidence>
<reference evidence="8" key="1">
    <citation type="submission" date="2022-07" db="EMBL/GenBank/DDBJ databases">
        <title>Taxonomy of Novel Oxalotrophic and Methylotrophic Bacteria.</title>
        <authorList>
            <person name="Sahin N."/>
            <person name="Tani A."/>
        </authorList>
    </citation>
    <scope>NUCLEOTIDE SEQUENCE</scope>
    <source>
        <strain evidence="8">Y10</strain>
    </source>
</reference>
<keyword evidence="6" id="KW-0472">Membrane</keyword>
<comment type="caution">
    <text evidence="8">The sequence shown here is derived from an EMBL/GenBank/DDBJ whole genome shotgun (WGS) entry which is preliminary data.</text>
</comment>
<name>A0ABQ5MLN7_9FLAO</name>
<gene>
    <name evidence="8" type="ORF">Y10_26510</name>
</gene>
<dbReference type="EMBL" id="BRVO01000003">
    <property type="protein sequence ID" value="GLB50283.1"/>
    <property type="molecule type" value="Genomic_DNA"/>
</dbReference>
<keyword evidence="9" id="KW-1185">Reference proteome</keyword>
<evidence type="ECO:0000256" key="2">
    <source>
        <dbReference type="ARBA" id="ARBA00022692"/>
    </source>
</evidence>
<protein>
    <recommendedName>
        <fullName evidence="7">Fatty acid hydroxylase domain-containing protein</fullName>
    </recommendedName>
</protein>
<evidence type="ECO:0000256" key="1">
    <source>
        <dbReference type="ARBA" id="ARBA00004127"/>
    </source>
</evidence>
<evidence type="ECO:0000259" key="7">
    <source>
        <dbReference type="Pfam" id="PF04116"/>
    </source>
</evidence>
<keyword evidence="4" id="KW-0560">Oxidoreductase</keyword>
<evidence type="ECO:0000256" key="4">
    <source>
        <dbReference type="ARBA" id="ARBA00023002"/>
    </source>
</evidence>
<evidence type="ECO:0000256" key="5">
    <source>
        <dbReference type="ARBA" id="ARBA00023098"/>
    </source>
</evidence>
<comment type="subcellular location">
    <subcellularLocation>
        <location evidence="1">Endomembrane system</location>
        <topology evidence="1">Multi-pass membrane protein</topology>
    </subcellularLocation>
</comment>
<dbReference type="InterPro" id="IPR051689">
    <property type="entry name" value="Sterol_desaturase/TMEM195"/>
</dbReference>
<keyword evidence="2" id="KW-0812">Transmembrane</keyword>
<sequence>MISKIPLIEGIINTPSAHRVHHSHNKKYFNKNFAGVFAFWDVIFNTYIPETEKPVYGLKSGFSSNNPFVLIGRGFRDFWNQITHHKV</sequence>
<keyword evidence="3" id="KW-1133">Transmembrane helix</keyword>
<keyword evidence="5" id="KW-0443">Lipid metabolism</keyword>
<proteinExistence type="predicted"/>
<dbReference type="PANTHER" id="PTHR21624:SF1">
    <property type="entry name" value="ALKYLGLYCEROL MONOOXYGENASE"/>
    <property type="match status" value="1"/>
</dbReference>
<organism evidence="8 9">
    <name type="scientific">Neptunitalea lumnitzerae</name>
    <dbReference type="NCBI Taxonomy" id="2965509"/>
    <lineage>
        <taxon>Bacteria</taxon>
        <taxon>Pseudomonadati</taxon>
        <taxon>Bacteroidota</taxon>
        <taxon>Flavobacteriia</taxon>
        <taxon>Flavobacteriales</taxon>
        <taxon>Flavobacteriaceae</taxon>
        <taxon>Neptunitalea</taxon>
    </lineage>
</organism>
<dbReference type="InterPro" id="IPR006694">
    <property type="entry name" value="Fatty_acid_hydroxylase"/>
</dbReference>
<dbReference type="Proteomes" id="UP001143543">
    <property type="component" value="Unassembled WGS sequence"/>
</dbReference>
<accession>A0ABQ5MLN7</accession>
<evidence type="ECO:0000256" key="6">
    <source>
        <dbReference type="ARBA" id="ARBA00023136"/>
    </source>
</evidence>
<dbReference type="Pfam" id="PF04116">
    <property type="entry name" value="FA_hydroxylase"/>
    <property type="match status" value="1"/>
</dbReference>
<feature type="domain" description="Fatty acid hydroxylase" evidence="7">
    <location>
        <begin position="9"/>
        <end position="46"/>
    </location>
</feature>
<evidence type="ECO:0000313" key="9">
    <source>
        <dbReference type="Proteomes" id="UP001143543"/>
    </source>
</evidence>
<evidence type="ECO:0000313" key="8">
    <source>
        <dbReference type="EMBL" id="GLB50283.1"/>
    </source>
</evidence>
<dbReference type="PANTHER" id="PTHR21624">
    <property type="entry name" value="STEROL DESATURASE-RELATED PROTEIN"/>
    <property type="match status" value="1"/>
</dbReference>